<feature type="non-terminal residue" evidence="1">
    <location>
        <position position="519"/>
    </location>
</feature>
<accession>A0A6S7JIW2</accession>
<dbReference type="EMBL" id="CACRXK020009180">
    <property type="protein sequence ID" value="CAB4016591.1"/>
    <property type="molecule type" value="Genomic_DNA"/>
</dbReference>
<dbReference type="OrthoDB" id="6071871at2759"/>
<evidence type="ECO:0000313" key="1">
    <source>
        <dbReference type="EMBL" id="CAB4016591.1"/>
    </source>
</evidence>
<reference evidence="1" key="1">
    <citation type="submission" date="2020-04" db="EMBL/GenBank/DDBJ databases">
        <authorList>
            <person name="Alioto T."/>
            <person name="Alioto T."/>
            <person name="Gomez Garrido J."/>
        </authorList>
    </citation>
    <scope>NUCLEOTIDE SEQUENCE</scope>
    <source>
        <strain evidence="1">A484AB</strain>
    </source>
</reference>
<sequence>HSTNFLQEMSLRVLKYYSRMSDNDLDAMRISENLPFSIPCQHEYSMTSLPFRVLKRSPRFHLRQMALNWVKNVRDGSKPFLKSAKNNLAIQEPLSRATKIECKRKKFVQRFYLETFQDPICWASTRVRGSKCDNFSISRLTSYMTQSKSFQIPQFVYNKYCYLCRHHVRLIKRRHSVKFVDLGRCTFGAAEVGLCKRKDRGHYVYVSNFHNAYGNFRLAYGVVALTLFKGLLTSLLSPVQVVVTETSADYSPSLPWTTTSSRQVKSIYRSNQRQECCCFYTMVTAPRPVIIQSTWLEVKAKCLHDIVSSTIKHKISDKLVINVDQTPSKYVPTENVAMAEKNSKHIPRKGSNDKRAITATLAKTLSFFLSYNTKHWMRLLNDIIAPYIIKVKEGLGLPENQSTLLHVMDAFKAQSSEKVIRELENLAIKHMTHILQPLYLTTNASVKKMEKRGFSDYFPSTITEAMLPMHGKLMITVYDFLRQEQGKQIILNGWRTSGITEAIKEARSTGVAPSLDPFA</sequence>
<organism evidence="1 2">
    <name type="scientific">Paramuricea clavata</name>
    <name type="common">Red gorgonian</name>
    <name type="synonym">Violescent sea-whip</name>
    <dbReference type="NCBI Taxonomy" id="317549"/>
    <lineage>
        <taxon>Eukaryota</taxon>
        <taxon>Metazoa</taxon>
        <taxon>Cnidaria</taxon>
        <taxon>Anthozoa</taxon>
        <taxon>Octocorallia</taxon>
        <taxon>Malacalcyonacea</taxon>
        <taxon>Plexauridae</taxon>
        <taxon>Paramuricea</taxon>
    </lineage>
</organism>
<dbReference type="AlphaFoldDB" id="A0A6S7JIW2"/>
<keyword evidence="2" id="KW-1185">Reference proteome</keyword>
<gene>
    <name evidence="1" type="ORF">PACLA_8A002824</name>
</gene>
<name>A0A6S7JIW2_PARCT</name>
<evidence type="ECO:0000313" key="2">
    <source>
        <dbReference type="Proteomes" id="UP001152795"/>
    </source>
</evidence>
<proteinExistence type="predicted"/>
<protein>
    <submittedName>
        <fullName evidence="1">Uncharacterized protein</fullName>
    </submittedName>
</protein>
<comment type="caution">
    <text evidence="1">The sequence shown here is derived from an EMBL/GenBank/DDBJ whole genome shotgun (WGS) entry which is preliminary data.</text>
</comment>
<dbReference type="Proteomes" id="UP001152795">
    <property type="component" value="Unassembled WGS sequence"/>
</dbReference>